<gene>
    <name evidence="1" type="primary">PARPA_12398.1 scaffold 44939</name>
</gene>
<name>A0A0B7NS34_9FUNG</name>
<dbReference type="Gene3D" id="3.30.420.10">
    <property type="entry name" value="Ribonuclease H-like superfamily/Ribonuclease H"/>
    <property type="match status" value="1"/>
</dbReference>
<keyword evidence="2" id="KW-1185">Reference proteome</keyword>
<dbReference type="AlphaFoldDB" id="A0A0B7NS34"/>
<evidence type="ECO:0008006" key="3">
    <source>
        <dbReference type="Google" id="ProtNLM"/>
    </source>
</evidence>
<dbReference type="GO" id="GO:0003676">
    <property type="term" value="F:nucleic acid binding"/>
    <property type="evidence" value="ECO:0007669"/>
    <property type="project" value="InterPro"/>
</dbReference>
<protein>
    <recommendedName>
        <fullName evidence="3">3'-5' exonuclease domain-containing protein</fullName>
    </recommendedName>
</protein>
<dbReference type="OrthoDB" id="1920326at2759"/>
<evidence type="ECO:0000313" key="2">
    <source>
        <dbReference type="Proteomes" id="UP000054107"/>
    </source>
</evidence>
<evidence type="ECO:0000313" key="1">
    <source>
        <dbReference type="EMBL" id="CEP18098.1"/>
    </source>
</evidence>
<reference evidence="1 2" key="1">
    <citation type="submission" date="2014-09" db="EMBL/GenBank/DDBJ databases">
        <authorList>
            <person name="Ellenberger Sabrina"/>
        </authorList>
    </citation>
    <scope>NUCLEOTIDE SEQUENCE [LARGE SCALE GENOMIC DNA]</scope>
    <source>
        <strain evidence="1 2">CBS 412.66</strain>
    </source>
</reference>
<dbReference type="EMBL" id="LN733737">
    <property type="protein sequence ID" value="CEP18098.1"/>
    <property type="molecule type" value="Genomic_DNA"/>
</dbReference>
<proteinExistence type="predicted"/>
<dbReference type="Proteomes" id="UP000054107">
    <property type="component" value="Unassembled WGS sequence"/>
</dbReference>
<sequence>MDNKCKLHLKDGYIFHLEDTQQIPGQLKFLIEYVNVPKFGRCVKQDLVKLEAADYGVNRSSYHPNAFLDLGSQYMELGYTDSLTKWSMQRLCRDALGKYLPKPASVRCGDWEDCRFGCNPKRVFCHGCLRFSRPF</sequence>
<dbReference type="InterPro" id="IPR036397">
    <property type="entry name" value="RNaseH_sf"/>
</dbReference>
<accession>A0A0B7NS34</accession>
<dbReference type="InterPro" id="IPR012337">
    <property type="entry name" value="RNaseH-like_sf"/>
</dbReference>
<organism evidence="1 2">
    <name type="scientific">Parasitella parasitica</name>
    <dbReference type="NCBI Taxonomy" id="35722"/>
    <lineage>
        <taxon>Eukaryota</taxon>
        <taxon>Fungi</taxon>
        <taxon>Fungi incertae sedis</taxon>
        <taxon>Mucoromycota</taxon>
        <taxon>Mucoromycotina</taxon>
        <taxon>Mucoromycetes</taxon>
        <taxon>Mucorales</taxon>
        <taxon>Mucorineae</taxon>
        <taxon>Mucoraceae</taxon>
        <taxon>Parasitella</taxon>
    </lineage>
</organism>
<dbReference type="SUPFAM" id="SSF53098">
    <property type="entry name" value="Ribonuclease H-like"/>
    <property type="match status" value="1"/>
</dbReference>